<feature type="transmembrane region" description="Helical" evidence="1">
    <location>
        <begin position="107"/>
        <end position="124"/>
    </location>
</feature>
<organism evidence="2 3">
    <name type="scientific">Bifidobacterium oedipodis</name>
    <dbReference type="NCBI Taxonomy" id="2675322"/>
    <lineage>
        <taxon>Bacteria</taxon>
        <taxon>Bacillati</taxon>
        <taxon>Actinomycetota</taxon>
        <taxon>Actinomycetes</taxon>
        <taxon>Bifidobacteriales</taxon>
        <taxon>Bifidobacteriaceae</taxon>
        <taxon>Bifidobacterium</taxon>
    </lineage>
</organism>
<keyword evidence="1" id="KW-0812">Transmembrane</keyword>
<dbReference type="RefSeq" id="WP_169171775.1">
    <property type="nucleotide sequence ID" value="NZ_JAAIII010000002.1"/>
</dbReference>
<dbReference type="Pfam" id="PF19845">
    <property type="entry name" value="DUF6320"/>
    <property type="match status" value="1"/>
</dbReference>
<dbReference type="InterPro" id="IPR046283">
    <property type="entry name" value="DUF6320"/>
</dbReference>
<protein>
    <recommendedName>
        <fullName evidence="4">Reverse gyrase</fullName>
    </recommendedName>
</protein>
<reference evidence="2 3" key="1">
    <citation type="submission" date="2020-02" db="EMBL/GenBank/DDBJ databases">
        <title>Characterization of phylogenetic diversity of novel bifidobacterial species isolated in Czech ZOOs.</title>
        <authorList>
            <person name="Lugli G.A."/>
            <person name="Vera N.B."/>
            <person name="Ventura M."/>
        </authorList>
    </citation>
    <scope>NUCLEOTIDE SEQUENCE [LARGE SCALE GENOMIC DNA]</scope>
    <source>
        <strain evidence="2 3">DSM 109957</strain>
    </source>
</reference>
<gene>
    <name evidence="2" type="ORF">G1C95_0930</name>
</gene>
<name>A0A7Y0EP06_9BIFI</name>
<feature type="transmembrane region" description="Helical" evidence="1">
    <location>
        <begin position="185"/>
        <end position="205"/>
    </location>
</feature>
<feature type="transmembrane region" description="Helical" evidence="1">
    <location>
        <begin position="161"/>
        <end position="179"/>
    </location>
</feature>
<feature type="transmembrane region" description="Helical" evidence="1">
    <location>
        <begin position="130"/>
        <end position="149"/>
    </location>
</feature>
<keyword evidence="1" id="KW-0472">Membrane</keyword>
<accession>A0A7Y0EP06</accession>
<evidence type="ECO:0000313" key="3">
    <source>
        <dbReference type="Proteomes" id="UP000532194"/>
    </source>
</evidence>
<evidence type="ECO:0008006" key="4">
    <source>
        <dbReference type="Google" id="ProtNLM"/>
    </source>
</evidence>
<evidence type="ECO:0000256" key="1">
    <source>
        <dbReference type="SAM" id="Phobius"/>
    </source>
</evidence>
<feature type="transmembrane region" description="Helical" evidence="1">
    <location>
        <begin position="75"/>
        <end position="95"/>
    </location>
</feature>
<feature type="transmembrane region" description="Helical" evidence="1">
    <location>
        <begin position="46"/>
        <end position="69"/>
    </location>
</feature>
<keyword evidence="1" id="KW-1133">Transmembrane helix</keyword>
<dbReference type="Proteomes" id="UP000532194">
    <property type="component" value="Unassembled WGS sequence"/>
</dbReference>
<proteinExistence type="predicted"/>
<keyword evidence="3" id="KW-1185">Reference proteome</keyword>
<sequence>MRHCPACNIDFTGPLARCPLCQSALSGPASPSPFPEQNRYLRPRRLAAAIVLFVFGVGTLLLVFLGTLFAMPIDMLMASCVTLVVAWLVTNNAIVHAPDPLRVLCRLLLVLPLVALIWFIATRQAVVPEFVMPIASMVTLAFDVVLWIVLRRRFVERYAKYALMTIVLALLPWAMTWFGVVPWDLLARISALCAAIVLLALLVFAGRALSAESRRLFAA</sequence>
<evidence type="ECO:0000313" key="2">
    <source>
        <dbReference type="EMBL" id="NMM93745.1"/>
    </source>
</evidence>
<dbReference type="EMBL" id="JAAIII010000002">
    <property type="protein sequence ID" value="NMM93745.1"/>
    <property type="molecule type" value="Genomic_DNA"/>
</dbReference>
<comment type="caution">
    <text evidence="2">The sequence shown here is derived from an EMBL/GenBank/DDBJ whole genome shotgun (WGS) entry which is preliminary data.</text>
</comment>
<dbReference type="AlphaFoldDB" id="A0A7Y0EP06"/>